<proteinExistence type="predicted"/>
<keyword evidence="2" id="KW-0813">Transport</keyword>
<gene>
    <name evidence="8" type="ORF">E1B28_004403</name>
</gene>
<keyword evidence="4 7" id="KW-1133">Transmembrane helix</keyword>
<reference evidence="8" key="1">
    <citation type="journal article" date="2021" name="Genome Biol. Evol.">
        <title>The assembled and annotated genome of the fairy-ring fungus Marasmius oreades.</title>
        <authorList>
            <person name="Hiltunen M."/>
            <person name="Ament-Velasquez S.L."/>
            <person name="Johannesson H."/>
        </authorList>
    </citation>
    <scope>NUCLEOTIDE SEQUENCE</scope>
    <source>
        <strain evidence="8">03SP1</strain>
    </source>
</reference>
<feature type="region of interest" description="Disordered" evidence="6">
    <location>
        <begin position="1"/>
        <end position="27"/>
    </location>
</feature>
<comment type="subcellular location">
    <subcellularLocation>
        <location evidence="1">Membrane</location>
        <topology evidence="1">Multi-pass membrane protein</topology>
    </subcellularLocation>
</comment>
<dbReference type="InterPro" id="IPR036259">
    <property type="entry name" value="MFS_trans_sf"/>
</dbReference>
<evidence type="ECO:0000313" key="8">
    <source>
        <dbReference type="EMBL" id="KAG7097009.1"/>
    </source>
</evidence>
<dbReference type="GO" id="GO:0016020">
    <property type="term" value="C:membrane"/>
    <property type="evidence" value="ECO:0007669"/>
    <property type="project" value="UniProtKB-SubCell"/>
</dbReference>
<evidence type="ECO:0000256" key="1">
    <source>
        <dbReference type="ARBA" id="ARBA00004141"/>
    </source>
</evidence>
<dbReference type="GO" id="GO:0022857">
    <property type="term" value="F:transmembrane transporter activity"/>
    <property type="evidence" value="ECO:0007669"/>
    <property type="project" value="TreeGrafter"/>
</dbReference>
<dbReference type="AlphaFoldDB" id="A0A9P7UYG9"/>
<dbReference type="GeneID" id="66073479"/>
<dbReference type="PANTHER" id="PTHR43791:SF6">
    <property type="entry name" value="TRANSPORTER, PUTATIVE (AFU_ORTHOLOGUE AFUA_1G16690)-RELATED"/>
    <property type="match status" value="1"/>
</dbReference>
<feature type="transmembrane region" description="Helical" evidence="7">
    <location>
        <begin position="113"/>
        <end position="132"/>
    </location>
</feature>
<evidence type="ECO:0000256" key="7">
    <source>
        <dbReference type="SAM" id="Phobius"/>
    </source>
</evidence>
<dbReference type="EMBL" id="CM032182">
    <property type="protein sequence ID" value="KAG7097009.1"/>
    <property type="molecule type" value="Genomic_DNA"/>
</dbReference>
<evidence type="ECO:0000256" key="5">
    <source>
        <dbReference type="ARBA" id="ARBA00023136"/>
    </source>
</evidence>
<dbReference type="OrthoDB" id="2985014at2759"/>
<evidence type="ECO:0000256" key="4">
    <source>
        <dbReference type="ARBA" id="ARBA00022989"/>
    </source>
</evidence>
<evidence type="ECO:0000313" key="9">
    <source>
        <dbReference type="Proteomes" id="UP001049176"/>
    </source>
</evidence>
<keyword evidence="3 7" id="KW-0812">Transmembrane</keyword>
<dbReference type="PANTHER" id="PTHR43791">
    <property type="entry name" value="PERMEASE-RELATED"/>
    <property type="match status" value="1"/>
</dbReference>
<keyword evidence="5 7" id="KW-0472">Membrane</keyword>
<dbReference type="SUPFAM" id="SSF103473">
    <property type="entry name" value="MFS general substrate transporter"/>
    <property type="match status" value="1"/>
</dbReference>
<evidence type="ECO:0000256" key="2">
    <source>
        <dbReference type="ARBA" id="ARBA00022448"/>
    </source>
</evidence>
<dbReference type="Proteomes" id="UP001049176">
    <property type="component" value="Chromosome 2"/>
</dbReference>
<dbReference type="Gene3D" id="1.20.1250.20">
    <property type="entry name" value="MFS general substrate transporter like domains"/>
    <property type="match status" value="1"/>
</dbReference>
<sequence>MAGSTHSVQEKNSDPASELSDADEEYGGTEARRKLEKKLLLKVDLRMSILIAIYILNYIDRNNAAAARARGLETDLKLQGQEFPTLLSILYVGYIVMQIPSNMFLNWIAKPSIYLPGCMIIWGMISVLTGVAHKYVPSQAT</sequence>
<dbReference type="RefSeq" id="XP_043013479.1">
    <property type="nucleotide sequence ID" value="XM_043148877.1"/>
</dbReference>
<comment type="caution">
    <text evidence="8">The sequence shown here is derived from an EMBL/GenBank/DDBJ whole genome shotgun (WGS) entry which is preliminary data.</text>
</comment>
<feature type="transmembrane region" description="Helical" evidence="7">
    <location>
        <begin position="83"/>
        <end position="101"/>
    </location>
</feature>
<dbReference type="KEGG" id="more:E1B28_004403"/>
<accession>A0A9P7UYG9</accession>
<name>A0A9P7UYG9_9AGAR</name>
<evidence type="ECO:0000256" key="6">
    <source>
        <dbReference type="SAM" id="MobiDB-lite"/>
    </source>
</evidence>
<evidence type="ECO:0000256" key="3">
    <source>
        <dbReference type="ARBA" id="ARBA00022692"/>
    </source>
</evidence>
<keyword evidence="9" id="KW-1185">Reference proteome</keyword>
<protein>
    <submittedName>
        <fullName evidence="8">Uncharacterized protein</fullName>
    </submittedName>
</protein>
<organism evidence="8 9">
    <name type="scientific">Marasmius oreades</name>
    <name type="common">fairy-ring Marasmius</name>
    <dbReference type="NCBI Taxonomy" id="181124"/>
    <lineage>
        <taxon>Eukaryota</taxon>
        <taxon>Fungi</taxon>
        <taxon>Dikarya</taxon>
        <taxon>Basidiomycota</taxon>
        <taxon>Agaricomycotina</taxon>
        <taxon>Agaricomycetes</taxon>
        <taxon>Agaricomycetidae</taxon>
        <taxon>Agaricales</taxon>
        <taxon>Marasmiineae</taxon>
        <taxon>Marasmiaceae</taxon>
        <taxon>Marasmius</taxon>
    </lineage>
</organism>